<dbReference type="Proteomes" id="UP000467700">
    <property type="component" value="Unassembled WGS sequence"/>
</dbReference>
<reference evidence="1 2" key="1">
    <citation type="submission" date="2020-01" db="EMBL/GenBank/DDBJ databases">
        <authorList>
            <person name="Gupta K D."/>
        </authorList>
    </citation>
    <scope>NUCLEOTIDE SEQUENCE [LARGE SCALE GENOMIC DNA]</scope>
</reference>
<evidence type="ECO:0000313" key="1">
    <source>
        <dbReference type="EMBL" id="CAA7271230.1"/>
    </source>
</evidence>
<dbReference type="OrthoDB" id="3261690at2759"/>
<accession>A0A8S0VV11</accession>
<evidence type="ECO:0000313" key="2">
    <source>
        <dbReference type="Proteomes" id="UP000467700"/>
    </source>
</evidence>
<organism evidence="1 2">
    <name type="scientific">Cyclocybe aegerita</name>
    <name type="common">Black poplar mushroom</name>
    <name type="synonym">Agrocybe aegerita</name>
    <dbReference type="NCBI Taxonomy" id="1973307"/>
    <lineage>
        <taxon>Eukaryota</taxon>
        <taxon>Fungi</taxon>
        <taxon>Dikarya</taxon>
        <taxon>Basidiomycota</taxon>
        <taxon>Agaricomycotina</taxon>
        <taxon>Agaricomycetes</taxon>
        <taxon>Agaricomycetidae</taxon>
        <taxon>Agaricales</taxon>
        <taxon>Agaricineae</taxon>
        <taxon>Bolbitiaceae</taxon>
        <taxon>Cyclocybe</taxon>
    </lineage>
</organism>
<dbReference type="EMBL" id="CACVBS010000101">
    <property type="protein sequence ID" value="CAA7271230.1"/>
    <property type="molecule type" value="Genomic_DNA"/>
</dbReference>
<proteinExistence type="predicted"/>
<keyword evidence="2" id="KW-1185">Reference proteome</keyword>
<dbReference type="AlphaFoldDB" id="A0A8S0VV11"/>
<protein>
    <submittedName>
        <fullName evidence="1">Uncharacterized protein</fullName>
    </submittedName>
</protein>
<gene>
    <name evidence="1" type="ORF">AAE3_LOCUS13456</name>
</gene>
<comment type="caution">
    <text evidence="1">The sequence shown here is derived from an EMBL/GenBank/DDBJ whole genome shotgun (WGS) entry which is preliminary data.</text>
</comment>
<sequence>MPEDNEPVPLIIKSHSLESFCVSAKRLLEAKDYHSFVRFVLSGVHGGHQAFVDPILNRLSLDPEHEITGLRDYDSLLGVDDEIQVDDSITIQVLGRVEDTLRKNVHINLEVYDEETGPQDVPVHKIPNLAIGKWDTHNLIRVVFPALYGGDRLGSHLSQLEQTIFYEKGLRPAVVALIGNRAADWPPTYADEMFRARGHNGQLSLGTRVLPRWEVPSLGSAIRRALKDNGVLWGEGMKILHQIRGVKNSSTHGMNLPAAAYALDDWLRLNHLRPAIMNMESSSWFIDVGIELTSELGECLLLRTDAHTSLVRKVLEINESHASRITKMGSTKYTRDTTSHLSALSGCRITPGVRAQGRFEAVYLQMYQTDKMLTSRPDQGHFGKFLTAKDALAGKYAPFMDNLYHLYSRAMVDNSSKVRIEVRVPLKFATEVLLNLSISDFQASFVSFGLVTWWSLRAYRVTALKFLLEWQDDGEAELRATHPALLLTAAVPWILNGLHSAPDDGPSSREIMDAVLPLSNREGLDPNILAYNTRTSMPTFREDSEDEGEVLELMDVDEEDEEDVQEVEERGRLRQRRRGAPLSELTPCIPYGLLFLRPLRVGGTTPVPRLCWSRVFISEHAFRFIFGADEETIIHAIRRSRIAASRNPNRTENRKKKTLSFVNHGQAPEGPIFHLEAEGYSLPPVPRDEGSDMELEEEDMAEPRVGLDDFLTNLWNQFLLDITEVSPNPKPADQPPYCILSPAKRKLVNAATYQDLCLSNYFTDVQWKYAEPSDWVFTFDHLFPPKNAKVKTGKIQNYLQTTYYSKWESMRARTDAETVKKMHKNLFLRFCQLSWFPAAQANRIWWTKVDRRSSKSSGLSPNSPAPRILLHPDVQVPTWQWD</sequence>
<name>A0A8S0VV11_CYCAE</name>